<accession>A0AAN9JQ46</accession>
<organism evidence="3 4">
    <name type="scientific">Clitoria ternatea</name>
    <name type="common">Butterfly pea</name>
    <dbReference type="NCBI Taxonomy" id="43366"/>
    <lineage>
        <taxon>Eukaryota</taxon>
        <taxon>Viridiplantae</taxon>
        <taxon>Streptophyta</taxon>
        <taxon>Embryophyta</taxon>
        <taxon>Tracheophyta</taxon>
        <taxon>Spermatophyta</taxon>
        <taxon>Magnoliopsida</taxon>
        <taxon>eudicotyledons</taxon>
        <taxon>Gunneridae</taxon>
        <taxon>Pentapetalae</taxon>
        <taxon>rosids</taxon>
        <taxon>fabids</taxon>
        <taxon>Fabales</taxon>
        <taxon>Fabaceae</taxon>
        <taxon>Papilionoideae</taxon>
        <taxon>50 kb inversion clade</taxon>
        <taxon>NPAAA clade</taxon>
        <taxon>indigoferoid/millettioid clade</taxon>
        <taxon>Phaseoleae</taxon>
        <taxon>Clitoria</taxon>
    </lineage>
</organism>
<comment type="caution">
    <text evidence="3">The sequence shown here is derived from an EMBL/GenBank/DDBJ whole genome shotgun (WGS) entry which is preliminary data.</text>
</comment>
<keyword evidence="4" id="KW-1185">Reference proteome</keyword>
<dbReference type="GO" id="GO:0016592">
    <property type="term" value="C:mediator complex"/>
    <property type="evidence" value="ECO:0007669"/>
    <property type="project" value="InterPro"/>
</dbReference>
<feature type="region of interest" description="Disordered" evidence="2">
    <location>
        <begin position="54"/>
        <end position="93"/>
    </location>
</feature>
<gene>
    <name evidence="3" type="ORF">RJT34_13149</name>
</gene>
<feature type="coiled-coil region" evidence="1">
    <location>
        <begin position="164"/>
        <end position="202"/>
    </location>
</feature>
<keyword evidence="1" id="KW-0175">Coiled coil</keyword>
<proteinExistence type="predicted"/>
<evidence type="ECO:0000256" key="2">
    <source>
        <dbReference type="SAM" id="MobiDB-lite"/>
    </source>
</evidence>
<protein>
    <recommendedName>
        <fullName evidence="5">Mediator of RNA polymerase II transcription subunit 30</fullName>
    </recommendedName>
</protein>
<dbReference type="PANTHER" id="PTHR36406">
    <property type="entry name" value="MEDIATOR OF RNA POLYMERASE II TRANSCRIPTION SUBUNIT 30"/>
    <property type="match status" value="1"/>
</dbReference>
<sequence length="215" mass="23552">MEEESLIMSRSDGPKTTQELAMEGQKYLEETIEYAFQILSSMNDELCNPVLWSAPPSTTSTSPNAPTGVANGDATSDNSNHHADGNASATGGAGGALEEARFRYKNAVAALRTILTAIPNSQKAGWRMGGAHLLEWKSEEDFFSVQRYNPRNEAKAFDAGSATSPADEAEIEKLEEQASSLRRELTNKNLHLKRLIDQLRDLITDISTWQSPFST</sequence>
<dbReference type="AlphaFoldDB" id="A0AAN9JQ46"/>
<dbReference type="Proteomes" id="UP001359559">
    <property type="component" value="Unassembled WGS sequence"/>
</dbReference>
<feature type="compositionally biased region" description="Low complexity" evidence="2">
    <location>
        <begin position="54"/>
        <end position="67"/>
    </location>
</feature>
<reference evidence="3 4" key="1">
    <citation type="submission" date="2024-01" db="EMBL/GenBank/DDBJ databases">
        <title>The genomes of 5 underutilized Papilionoideae crops provide insights into root nodulation and disease resistance.</title>
        <authorList>
            <person name="Yuan L."/>
        </authorList>
    </citation>
    <scope>NUCLEOTIDE SEQUENCE [LARGE SCALE GENOMIC DNA]</scope>
    <source>
        <strain evidence="3">LY-2023</strain>
        <tissue evidence="3">Leaf</tissue>
    </source>
</reference>
<evidence type="ECO:0000313" key="4">
    <source>
        <dbReference type="Proteomes" id="UP001359559"/>
    </source>
</evidence>
<name>A0AAN9JQ46_CLITE</name>
<evidence type="ECO:0000313" key="3">
    <source>
        <dbReference type="EMBL" id="KAK7302264.1"/>
    </source>
</evidence>
<evidence type="ECO:0008006" key="5">
    <source>
        <dbReference type="Google" id="ProtNLM"/>
    </source>
</evidence>
<evidence type="ECO:0000256" key="1">
    <source>
        <dbReference type="SAM" id="Coils"/>
    </source>
</evidence>
<dbReference type="EMBL" id="JAYKXN010000003">
    <property type="protein sequence ID" value="KAK7302264.1"/>
    <property type="molecule type" value="Genomic_DNA"/>
</dbReference>
<dbReference type="InterPro" id="IPR034568">
    <property type="entry name" value="MED30"/>
</dbReference>
<dbReference type="PANTHER" id="PTHR36406:SF2">
    <property type="entry name" value="MEDIATOR OF RNA POLYMERASE II TRANSCRIPTION SUBUNIT 30"/>
    <property type="match status" value="1"/>
</dbReference>